<dbReference type="FunFam" id="3.30.565.10:FF:000005">
    <property type="entry name" value="Heat shock protein 90"/>
    <property type="match status" value="1"/>
</dbReference>
<dbReference type="InterPro" id="IPR036873">
    <property type="entry name" value="Rhodanese-like_dom_sf"/>
</dbReference>
<feature type="binding site" evidence="5">
    <location>
        <begin position="161"/>
        <end position="162"/>
    </location>
    <ligand>
        <name>ATP</name>
        <dbReference type="ChEBI" id="CHEBI:30616"/>
    </ligand>
</feature>
<dbReference type="GO" id="GO:0005524">
    <property type="term" value="F:ATP binding"/>
    <property type="evidence" value="ECO:0007669"/>
    <property type="project" value="UniProtKB-KW"/>
</dbReference>
<dbReference type="HAMAP" id="MF_00505">
    <property type="entry name" value="HSP90"/>
    <property type="match status" value="1"/>
</dbReference>
<evidence type="ECO:0000256" key="6">
    <source>
        <dbReference type="SAM" id="MobiDB-lite"/>
    </source>
</evidence>
<dbReference type="FunFam" id="3.30.230.80:FF:000001">
    <property type="entry name" value="Heat shock protein 90 alpha"/>
    <property type="match status" value="1"/>
</dbReference>
<sequence>VSALKRINKGTKVVLLDRYGPAARTVAKELGRKGYTKVFVVAGGFDGRGGWVQSKLQIKPAASVMNAAPPSFSKTVDRLMDMIVNSLYSNREVFLRELISNASDALDKVRFVALTKPEVMKGREEIEIKVKADKNTIVIEDSGIGMTREQLLSNLGTIARSGTRKFLEMQKEQKAGGDSNLIGQFGVGFYSAFLVADRVVVQSKSADEGQQWVWEAAAGSHQYKIYEDKSGDDLVRGTRVTLHLKEDAQELADPIRLSRLIKQYSQFISFPIKLYNMKKEPAKVVDAEATKRKQDAENKRAVEKAEEPVQVEPVMKTEYQEVWDWRVENENKPLWTRAPKDVPAEAYNDFFKQTFSEFLDPLAHVHFNVEGTIEFSAILYVPGMAPFDQQNMNQRSRSIKLYVKRVFISDEFDEDLMPRYLSFIKGVVDSSDLPLNVSREILQESRIVRVIRKQLVRRSLEMLDDLAKAEGGEDYKTFWEAFGRNIKIGVIEDTENREKLSKLLRFNSSKSEDALTSLDAYVGRMKEGQKSIFYMAGDNVQAARAAPFVEKLVAKDYEVLFLTDPVDEATVTNMQKFGDYEMVDVSKEGLDLGSDAEAKAKEEAQAKEFSAVADFWKRTLGDRVEKVTISNRLTDSPCALVTSKFGWSANMERIMRTQAMGIKTLLEGKDEERAGDLAEVLYETALITSGFQIDSPKDYASKVYTLMGIAMGFDVVDGGDGGDEDYDTPDPLMPPLESVEAEVMEPNDKTRRS</sequence>
<feature type="binding site" evidence="5">
    <location>
        <position position="97"/>
    </location>
    <ligand>
        <name>ATP</name>
        <dbReference type="ChEBI" id="CHEBI:30616"/>
    </ligand>
</feature>
<proteinExistence type="inferred from homology"/>
<dbReference type="Gene3D" id="1.20.120.790">
    <property type="entry name" value="Heat shock protein 90, C-terminal domain"/>
    <property type="match status" value="2"/>
</dbReference>
<dbReference type="Gene3D" id="3.30.230.80">
    <property type="match status" value="1"/>
</dbReference>
<name>A0A699ZGQ5_HAELA</name>
<dbReference type="SUPFAM" id="SSF55874">
    <property type="entry name" value="ATPase domain of HSP90 chaperone/DNA topoisomerase II/histidine kinase"/>
    <property type="match status" value="1"/>
</dbReference>
<protein>
    <submittedName>
        <fullName evidence="8">HATPase_c domain-containing protein</fullName>
    </submittedName>
</protein>
<dbReference type="Pfam" id="PF13589">
    <property type="entry name" value="HATPase_c_3"/>
    <property type="match status" value="1"/>
</dbReference>
<dbReference type="AlphaFoldDB" id="A0A699ZGQ5"/>
<dbReference type="PRINTS" id="PR00775">
    <property type="entry name" value="HEATSHOCK90"/>
</dbReference>
<organism evidence="8 9">
    <name type="scientific">Haematococcus lacustris</name>
    <name type="common">Green alga</name>
    <name type="synonym">Haematococcus pluvialis</name>
    <dbReference type="NCBI Taxonomy" id="44745"/>
    <lineage>
        <taxon>Eukaryota</taxon>
        <taxon>Viridiplantae</taxon>
        <taxon>Chlorophyta</taxon>
        <taxon>core chlorophytes</taxon>
        <taxon>Chlorophyceae</taxon>
        <taxon>CS clade</taxon>
        <taxon>Chlamydomonadales</taxon>
        <taxon>Haematococcaceae</taxon>
        <taxon>Haematococcus</taxon>
    </lineage>
</organism>
<dbReference type="InterPro" id="IPR001404">
    <property type="entry name" value="Hsp90_fam"/>
</dbReference>
<dbReference type="FunFam" id="3.40.50.11260:FF:000005">
    <property type="entry name" value="Heat shock protein 90"/>
    <property type="match status" value="1"/>
</dbReference>
<dbReference type="SUPFAM" id="SSF52821">
    <property type="entry name" value="Rhodanese/Cell cycle control phosphatase"/>
    <property type="match status" value="1"/>
</dbReference>
<dbReference type="InterPro" id="IPR020568">
    <property type="entry name" value="Ribosomal_Su5_D2-typ_SF"/>
</dbReference>
<dbReference type="SMART" id="SM00387">
    <property type="entry name" value="HATPase_c"/>
    <property type="match status" value="1"/>
</dbReference>
<dbReference type="InterPro" id="IPR001763">
    <property type="entry name" value="Rhodanese-like_dom"/>
</dbReference>
<keyword evidence="3 5" id="KW-0067">ATP-binding</keyword>
<dbReference type="GO" id="GO:0016887">
    <property type="term" value="F:ATP hydrolysis activity"/>
    <property type="evidence" value="ECO:0007669"/>
    <property type="project" value="InterPro"/>
</dbReference>
<dbReference type="PROSITE" id="PS00298">
    <property type="entry name" value="HSP90"/>
    <property type="match status" value="1"/>
</dbReference>
<feature type="binding site" evidence="5">
    <location>
        <position position="154"/>
    </location>
    <ligand>
        <name>ATP</name>
        <dbReference type="ChEBI" id="CHEBI:30616"/>
    </ligand>
</feature>
<evidence type="ECO:0000256" key="2">
    <source>
        <dbReference type="ARBA" id="ARBA00022741"/>
    </source>
</evidence>
<dbReference type="Gene3D" id="3.40.50.11260">
    <property type="match status" value="1"/>
</dbReference>
<dbReference type="PROSITE" id="PS50206">
    <property type="entry name" value="RHODANESE_3"/>
    <property type="match status" value="1"/>
</dbReference>
<keyword evidence="9" id="KW-1185">Reference proteome</keyword>
<feature type="binding site" evidence="5">
    <location>
        <position position="439"/>
    </location>
    <ligand>
        <name>ATP</name>
        <dbReference type="ChEBI" id="CHEBI:30616"/>
    </ligand>
</feature>
<evidence type="ECO:0000256" key="5">
    <source>
        <dbReference type="PIRSR" id="PIRSR002583-1"/>
    </source>
</evidence>
<evidence type="ECO:0000256" key="1">
    <source>
        <dbReference type="ARBA" id="ARBA00008239"/>
    </source>
</evidence>
<dbReference type="EMBL" id="BLLF01001329">
    <property type="protein sequence ID" value="GFH18619.1"/>
    <property type="molecule type" value="Genomic_DNA"/>
</dbReference>
<dbReference type="Proteomes" id="UP000485058">
    <property type="component" value="Unassembled WGS sequence"/>
</dbReference>
<dbReference type="SUPFAM" id="SSF110942">
    <property type="entry name" value="HSP90 C-terminal domain"/>
    <property type="match status" value="1"/>
</dbReference>
<dbReference type="InterPro" id="IPR037196">
    <property type="entry name" value="HSP90_C"/>
</dbReference>
<feature type="non-terminal residue" evidence="8">
    <location>
        <position position="1"/>
    </location>
</feature>
<dbReference type="InterPro" id="IPR036890">
    <property type="entry name" value="HATPase_C_sf"/>
</dbReference>
<comment type="similarity">
    <text evidence="1">Belongs to the heat shock protein 90 family.</text>
</comment>
<evidence type="ECO:0000256" key="3">
    <source>
        <dbReference type="ARBA" id="ARBA00022840"/>
    </source>
</evidence>
<dbReference type="GO" id="GO:0140662">
    <property type="term" value="F:ATP-dependent protein folding chaperone"/>
    <property type="evidence" value="ECO:0007669"/>
    <property type="project" value="InterPro"/>
</dbReference>
<accession>A0A699ZGQ5</accession>
<feature type="binding site" evidence="5">
    <location>
        <position position="146"/>
    </location>
    <ligand>
        <name>ATP</name>
        <dbReference type="ChEBI" id="CHEBI:30616"/>
    </ligand>
</feature>
<comment type="caution">
    <text evidence="8">The sequence shown here is derived from an EMBL/GenBank/DDBJ whole genome shotgun (WGS) entry which is preliminary data.</text>
</comment>
<dbReference type="InterPro" id="IPR019805">
    <property type="entry name" value="Heat_shock_protein_90_CS"/>
</dbReference>
<feature type="region of interest" description="Disordered" evidence="6">
    <location>
        <begin position="720"/>
        <end position="753"/>
    </location>
</feature>
<feature type="binding site" evidence="5">
    <location>
        <begin position="184"/>
        <end position="189"/>
    </location>
    <ligand>
        <name>ATP</name>
        <dbReference type="ChEBI" id="CHEBI:30616"/>
    </ligand>
</feature>
<gene>
    <name evidence="8" type="ORF">HaLaN_15454</name>
</gene>
<dbReference type="PIRSF" id="PIRSF002583">
    <property type="entry name" value="Hsp90"/>
    <property type="match status" value="1"/>
</dbReference>
<dbReference type="Gene3D" id="3.40.250.10">
    <property type="entry name" value="Rhodanese-like domain"/>
    <property type="match status" value="1"/>
</dbReference>
<evidence type="ECO:0000313" key="8">
    <source>
        <dbReference type="EMBL" id="GFH18619.1"/>
    </source>
</evidence>
<evidence type="ECO:0000259" key="7">
    <source>
        <dbReference type="PROSITE" id="PS50206"/>
    </source>
</evidence>
<dbReference type="PANTHER" id="PTHR11528">
    <property type="entry name" value="HEAT SHOCK PROTEIN 90 FAMILY MEMBER"/>
    <property type="match status" value="1"/>
</dbReference>
<dbReference type="InterPro" id="IPR020575">
    <property type="entry name" value="Hsp90_N"/>
</dbReference>
<dbReference type="SUPFAM" id="SSF54211">
    <property type="entry name" value="Ribosomal protein S5 domain 2-like"/>
    <property type="match status" value="1"/>
</dbReference>
<dbReference type="NCBIfam" id="NF003555">
    <property type="entry name" value="PRK05218.1"/>
    <property type="match status" value="1"/>
</dbReference>
<dbReference type="Pfam" id="PF00183">
    <property type="entry name" value="HSP90"/>
    <property type="match status" value="2"/>
</dbReference>
<evidence type="ECO:0000256" key="4">
    <source>
        <dbReference type="ARBA" id="ARBA00023186"/>
    </source>
</evidence>
<dbReference type="CDD" id="cd00158">
    <property type="entry name" value="RHOD"/>
    <property type="match status" value="1"/>
</dbReference>
<keyword evidence="2 5" id="KW-0547">Nucleotide-binding</keyword>
<dbReference type="Gene3D" id="3.30.565.10">
    <property type="entry name" value="Histidine kinase-like ATPase, C-terminal domain"/>
    <property type="match status" value="1"/>
</dbReference>
<dbReference type="GO" id="GO:0051082">
    <property type="term" value="F:unfolded protein binding"/>
    <property type="evidence" value="ECO:0007669"/>
    <property type="project" value="InterPro"/>
</dbReference>
<feature type="binding site" evidence="5">
    <location>
        <position position="238"/>
    </location>
    <ligand>
        <name>ATP</name>
        <dbReference type="ChEBI" id="CHEBI:30616"/>
    </ligand>
</feature>
<evidence type="ECO:0000313" key="9">
    <source>
        <dbReference type="Proteomes" id="UP000485058"/>
    </source>
</evidence>
<feature type="binding site" evidence="5">
    <location>
        <position position="101"/>
    </location>
    <ligand>
        <name>ATP</name>
        <dbReference type="ChEBI" id="CHEBI:30616"/>
    </ligand>
</feature>
<feature type="binding site" evidence="5">
    <location>
        <position position="141"/>
    </location>
    <ligand>
        <name>ATP</name>
        <dbReference type="ChEBI" id="CHEBI:30616"/>
    </ligand>
</feature>
<reference evidence="8 9" key="1">
    <citation type="submission" date="2020-02" db="EMBL/GenBank/DDBJ databases">
        <title>Draft genome sequence of Haematococcus lacustris strain NIES-144.</title>
        <authorList>
            <person name="Morimoto D."/>
            <person name="Nakagawa S."/>
            <person name="Yoshida T."/>
            <person name="Sawayama S."/>
        </authorList>
    </citation>
    <scope>NUCLEOTIDE SEQUENCE [LARGE SCALE GENOMIC DNA]</scope>
    <source>
        <strain evidence="8 9">NIES-144</strain>
    </source>
</reference>
<feature type="domain" description="Rhodanese" evidence="7">
    <location>
        <begin position="1"/>
        <end position="54"/>
    </location>
</feature>
<dbReference type="CDD" id="cd16927">
    <property type="entry name" value="HATPase_Hsp90-like"/>
    <property type="match status" value="1"/>
</dbReference>
<dbReference type="InterPro" id="IPR003594">
    <property type="entry name" value="HATPase_dom"/>
</dbReference>
<keyword evidence="4" id="KW-0143">Chaperone</keyword>